<keyword evidence="6" id="KW-1185">Reference proteome</keyword>
<dbReference type="Gene3D" id="3.30.930.30">
    <property type="match status" value="1"/>
</dbReference>
<evidence type="ECO:0000256" key="1">
    <source>
        <dbReference type="ARBA" id="ARBA00010873"/>
    </source>
</evidence>
<dbReference type="Pfam" id="PF03389">
    <property type="entry name" value="MobA_MobL"/>
    <property type="match status" value="1"/>
</dbReference>
<gene>
    <name evidence="5" type="ORF">D5281_23755</name>
</gene>
<evidence type="ECO:0000256" key="3">
    <source>
        <dbReference type="SAM" id="MobiDB-lite"/>
    </source>
</evidence>
<dbReference type="AlphaFoldDB" id="A0A9X5BKK5"/>
<dbReference type="OrthoDB" id="1826980at2"/>
<comment type="similarity">
    <text evidence="1">Belongs to the MobA/MobL family.</text>
</comment>
<evidence type="ECO:0000256" key="2">
    <source>
        <dbReference type="ARBA" id="ARBA00022971"/>
    </source>
</evidence>
<accession>A0A9X5BKK5</accession>
<feature type="domain" description="MobA/MobL protein" evidence="4">
    <location>
        <begin position="21"/>
        <end position="262"/>
    </location>
</feature>
<evidence type="ECO:0000313" key="6">
    <source>
        <dbReference type="Proteomes" id="UP001154420"/>
    </source>
</evidence>
<dbReference type="InterPro" id="IPR005053">
    <property type="entry name" value="MobA_MobL"/>
</dbReference>
<dbReference type="Proteomes" id="UP001154420">
    <property type="component" value="Unassembled WGS sequence"/>
</dbReference>
<proteinExistence type="inferred from homology"/>
<keyword evidence="2" id="KW-0184">Conjugation</keyword>
<sequence length="525" mass="60827">MANVTKQASTRFSIVKRSKGQSAVEKASYISRSILVSEFDGQTYRPKYHEDLVHSEITLPPNAPKEYADRATLWNAVELSEKGQKSQLARMLKASLPNEWSYELAEEVVRDYVQRNFVDKGMCADWAIHDSENGKGQRNLHIHVLLTMRPLTENGEWGAKTKKVYMLDENGERVLLIDKKTGQQKVDKRNRKQWKCQTVESTDWNSRENAKMWRKDLADTINATNEQLGIAVHWEHRSFKEQGIDREPTIHIGAVANALERKGIQTERGNINREIIKNNLLLEQAKEMLMLAKQEFHSAQYAKIKNAAVSVKNEVIEMIAKVRERKGRLDLPIVSGKHLRRISDRTALQSADNAEKFITTRKIDSFESLAKFTADKEQRYQQLETVHLSKGQKLSRLKELSKMYALFAPIQATYKESQSLKGLAKMRYDKEHKDSLSKYPELKERMQSLLQNGEKITLKQWKAEIQSLQSEYDSIGKEQTKTATELAYAEVISYNKKNLERELQNESRQHNKQQSKTKRREEEIY</sequence>
<feature type="region of interest" description="Disordered" evidence="3">
    <location>
        <begin position="501"/>
        <end position="525"/>
    </location>
</feature>
<evidence type="ECO:0000313" key="5">
    <source>
        <dbReference type="EMBL" id="NBJ95451.1"/>
    </source>
</evidence>
<dbReference type="EMBL" id="QZDT01000094">
    <property type="protein sequence ID" value="NBJ95451.1"/>
    <property type="molecule type" value="Genomic_DNA"/>
</dbReference>
<name>A0A9X5BKK5_9FIRM</name>
<organism evidence="5 6">
    <name type="scientific">Parablautia muri</name>
    <dbReference type="NCBI Taxonomy" id="2320879"/>
    <lineage>
        <taxon>Bacteria</taxon>
        <taxon>Bacillati</taxon>
        <taxon>Bacillota</taxon>
        <taxon>Clostridia</taxon>
        <taxon>Lachnospirales</taxon>
        <taxon>Lachnospiraceae</taxon>
        <taxon>Parablautia</taxon>
    </lineage>
</organism>
<evidence type="ECO:0000259" key="4">
    <source>
        <dbReference type="Pfam" id="PF03389"/>
    </source>
</evidence>
<protein>
    <recommendedName>
        <fullName evidence="4">MobA/MobL protein domain-containing protein</fullName>
    </recommendedName>
</protein>
<reference evidence="5" key="1">
    <citation type="submission" date="2018-09" db="EMBL/GenBank/DDBJ databases">
        <title>Murine metabolic-syndrome-specific gut microbial biobank.</title>
        <authorList>
            <person name="Liu C."/>
        </authorList>
    </citation>
    <scope>NUCLEOTIDE SEQUENCE</scope>
    <source>
        <strain evidence="5">D42-62</strain>
    </source>
</reference>
<dbReference type="RefSeq" id="WP_160562340.1">
    <property type="nucleotide sequence ID" value="NZ_QZDT01000094.1"/>
</dbReference>
<comment type="caution">
    <text evidence="5">The sequence shown here is derived from an EMBL/GenBank/DDBJ whole genome shotgun (WGS) entry which is preliminary data.</text>
</comment>